<accession>A0A511Z841</accession>
<proteinExistence type="predicted"/>
<sequence length="85" mass="9899">MNQLSFDDLLDDKKELILCQLSPGFHWLRITSGHTPSELMSRVHFSLHGFDYLYENTQGKNEILNLFDGLVKIMTWEEVNERGEG</sequence>
<name>A0A511Z841_9BACL</name>
<evidence type="ECO:0000313" key="1">
    <source>
        <dbReference type="EMBL" id="GEN83607.1"/>
    </source>
</evidence>
<dbReference type="Proteomes" id="UP000321901">
    <property type="component" value="Unassembled WGS sequence"/>
</dbReference>
<comment type="caution">
    <text evidence="1">The sequence shown here is derived from an EMBL/GenBank/DDBJ whole genome shotgun (WGS) entry which is preliminary data.</text>
</comment>
<reference evidence="1 2" key="1">
    <citation type="submission" date="2019-07" db="EMBL/GenBank/DDBJ databases">
        <title>Whole genome shotgun sequence of Sporosarcina luteola NBRC 105378.</title>
        <authorList>
            <person name="Hosoyama A."/>
            <person name="Uohara A."/>
            <person name="Ohji S."/>
            <person name="Ichikawa N."/>
        </authorList>
    </citation>
    <scope>NUCLEOTIDE SEQUENCE [LARGE SCALE GENOMIC DNA]</scope>
    <source>
        <strain evidence="1 2">NBRC 105378</strain>
    </source>
</reference>
<dbReference type="AlphaFoldDB" id="A0A511Z841"/>
<dbReference type="EMBL" id="BJYL01000024">
    <property type="protein sequence ID" value="GEN83607.1"/>
    <property type="molecule type" value="Genomic_DNA"/>
</dbReference>
<gene>
    <name evidence="1" type="ORF">SLU01_19190</name>
</gene>
<dbReference type="OrthoDB" id="9792276at2"/>
<protein>
    <submittedName>
        <fullName evidence="1">Uncharacterized protein</fullName>
    </submittedName>
</protein>
<dbReference type="RefSeq" id="WP_147057679.1">
    <property type="nucleotide sequence ID" value="NZ_BJYL01000024.1"/>
</dbReference>
<organism evidence="1 2">
    <name type="scientific">Sporosarcina luteola</name>
    <dbReference type="NCBI Taxonomy" id="582850"/>
    <lineage>
        <taxon>Bacteria</taxon>
        <taxon>Bacillati</taxon>
        <taxon>Bacillota</taxon>
        <taxon>Bacilli</taxon>
        <taxon>Bacillales</taxon>
        <taxon>Caryophanaceae</taxon>
        <taxon>Sporosarcina</taxon>
    </lineage>
</organism>
<keyword evidence="2" id="KW-1185">Reference proteome</keyword>
<evidence type="ECO:0000313" key="2">
    <source>
        <dbReference type="Proteomes" id="UP000321901"/>
    </source>
</evidence>